<dbReference type="Proteomes" id="UP000634136">
    <property type="component" value="Unassembled WGS sequence"/>
</dbReference>
<accession>A0A834SRG2</accession>
<dbReference type="EMBL" id="JAAIUW010000012">
    <property type="protein sequence ID" value="KAF7807808.1"/>
    <property type="molecule type" value="Genomic_DNA"/>
</dbReference>
<feature type="region of interest" description="Disordered" evidence="1">
    <location>
        <begin position="164"/>
        <end position="192"/>
    </location>
</feature>
<feature type="domain" description="Retrotransposon Copia-like N-terminal" evidence="2">
    <location>
        <begin position="16"/>
        <end position="63"/>
    </location>
</feature>
<feature type="region of interest" description="Disordered" evidence="1">
    <location>
        <begin position="415"/>
        <end position="436"/>
    </location>
</feature>
<feature type="compositionally biased region" description="Acidic residues" evidence="1">
    <location>
        <begin position="415"/>
        <end position="425"/>
    </location>
</feature>
<reference evidence="3" key="1">
    <citation type="submission" date="2020-09" db="EMBL/GenBank/DDBJ databases">
        <title>Genome-Enabled Discovery of Anthraquinone Biosynthesis in Senna tora.</title>
        <authorList>
            <person name="Kang S.-H."/>
            <person name="Pandey R.P."/>
            <person name="Lee C.-M."/>
            <person name="Sim J.-S."/>
            <person name="Jeong J.-T."/>
            <person name="Choi B.-S."/>
            <person name="Jung M."/>
            <person name="Ginzburg D."/>
            <person name="Zhao K."/>
            <person name="Won S.Y."/>
            <person name="Oh T.-J."/>
            <person name="Yu Y."/>
            <person name="Kim N.-H."/>
            <person name="Lee O.R."/>
            <person name="Lee T.-H."/>
            <person name="Bashyal P."/>
            <person name="Kim T.-S."/>
            <person name="Lee W.-H."/>
            <person name="Kawkins C."/>
            <person name="Kim C.-K."/>
            <person name="Kim J.S."/>
            <person name="Ahn B.O."/>
            <person name="Rhee S.Y."/>
            <person name="Sohng J.K."/>
        </authorList>
    </citation>
    <scope>NUCLEOTIDE SEQUENCE</scope>
    <source>
        <tissue evidence="3">Leaf</tissue>
    </source>
</reference>
<dbReference type="AlphaFoldDB" id="A0A834SRG2"/>
<gene>
    <name evidence="3" type="ORF">G2W53_039969</name>
</gene>
<evidence type="ECO:0000256" key="1">
    <source>
        <dbReference type="SAM" id="MobiDB-lite"/>
    </source>
</evidence>
<feature type="compositionally biased region" description="Polar residues" evidence="1">
    <location>
        <begin position="164"/>
        <end position="182"/>
    </location>
</feature>
<dbReference type="PANTHER" id="PTHR37610:SF40">
    <property type="entry name" value="OS01G0909600 PROTEIN"/>
    <property type="match status" value="1"/>
</dbReference>
<dbReference type="InterPro" id="IPR029472">
    <property type="entry name" value="Copia-like_N"/>
</dbReference>
<dbReference type="PANTHER" id="PTHR37610">
    <property type="entry name" value="CCHC-TYPE DOMAIN-CONTAINING PROTEIN"/>
    <property type="match status" value="1"/>
</dbReference>
<feature type="region of interest" description="Disordered" evidence="1">
    <location>
        <begin position="1"/>
        <end position="20"/>
    </location>
</feature>
<protein>
    <recommendedName>
        <fullName evidence="2">Retrotransposon Copia-like N-terminal domain-containing protein</fullName>
    </recommendedName>
</protein>
<sequence length="535" mass="60587">MSTKGKEEESGSYRLHNSDHPGMSLVNTPLDGRNYFAWSIAIKTALEAKDKVGFIDGTLPAPEDPAEFKKWKTVDSMIKSWLVNSLTKELADTFVCCLSSKSLWDILEERYGASNAPHLFQIQQEISSTRQGGDSVTTYYNKIHRFWDEMDRVSPMPTCTCGPSENNNAMVAQSSQSRNDSTGFKKGGQSKKDKFCSHCNMNGHTRESCFKLHGYPEWFKELKEKRVGKKPLAVTIKDSNLAESPVKQETDPSSKGDLASAVSYLLKEVQRLGKSKGVAGKEEQVNFANLYEFAGNNLTQNLLEFTFDKWIIDTGATTHTCCNKNLMHDLRPVTSNRTVYLPDRTNKKEQKTRHVLAKGRVIDSLYYLDIETTYSCNKEQCLKCNKVASVNSNKAASMNKDSTTSRPTGIEELSDGEEMLQEDSNEQNQQHEDEVERDFGHDIQTEEVHPRQEEQNQEAIITEARSRKPPVWLKDYVLREENSSYGILVASAPKESNPVYNSSRFIRVNLLLSACTRKNFTSLSSMLDRKKNKRK</sequence>
<evidence type="ECO:0000313" key="3">
    <source>
        <dbReference type="EMBL" id="KAF7807808.1"/>
    </source>
</evidence>
<comment type="caution">
    <text evidence="3">The sequence shown here is derived from an EMBL/GenBank/DDBJ whole genome shotgun (WGS) entry which is preliminary data.</text>
</comment>
<dbReference type="OrthoDB" id="5544992at2759"/>
<evidence type="ECO:0000313" key="4">
    <source>
        <dbReference type="Proteomes" id="UP000634136"/>
    </source>
</evidence>
<name>A0A834SRG2_9FABA</name>
<proteinExistence type="predicted"/>
<feature type="compositionally biased region" description="Basic and acidic residues" evidence="1">
    <location>
        <begin position="1"/>
        <end position="19"/>
    </location>
</feature>
<keyword evidence="4" id="KW-1185">Reference proteome</keyword>
<evidence type="ECO:0000259" key="2">
    <source>
        <dbReference type="Pfam" id="PF14244"/>
    </source>
</evidence>
<organism evidence="3 4">
    <name type="scientific">Senna tora</name>
    <dbReference type="NCBI Taxonomy" id="362788"/>
    <lineage>
        <taxon>Eukaryota</taxon>
        <taxon>Viridiplantae</taxon>
        <taxon>Streptophyta</taxon>
        <taxon>Embryophyta</taxon>
        <taxon>Tracheophyta</taxon>
        <taxon>Spermatophyta</taxon>
        <taxon>Magnoliopsida</taxon>
        <taxon>eudicotyledons</taxon>
        <taxon>Gunneridae</taxon>
        <taxon>Pentapetalae</taxon>
        <taxon>rosids</taxon>
        <taxon>fabids</taxon>
        <taxon>Fabales</taxon>
        <taxon>Fabaceae</taxon>
        <taxon>Caesalpinioideae</taxon>
        <taxon>Cassia clade</taxon>
        <taxon>Senna</taxon>
    </lineage>
</organism>
<dbReference type="Pfam" id="PF14244">
    <property type="entry name" value="Retrotran_gag_3"/>
    <property type="match status" value="1"/>
</dbReference>